<feature type="domain" description="Ribosome recycling factor" evidence="6">
    <location>
        <begin position="108"/>
        <end position="252"/>
    </location>
</feature>
<comment type="function">
    <text evidence="3">Necessary for protein synthesis in mitochondria. Functions as a ribosome recycling factor in mitochondria.</text>
</comment>
<dbReference type="EMBL" id="JAKWFO010000003">
    <property type="protein sequence ID" value="KAI9637897.1"/>
    <property type="molecule type" value="Genomic_DNA"/>
</dbReference>
<evidence type="ECO:0000256" key="5">
    <source>
        <dbReference type="SAM" id="MobiDB-lite"/>
    </source>
</evidence>
<comment type="caution">
    <text evidence="7">The sequence shown here is derived from an EMBL/GenBank/DDBJ whole genome shotgun (WGS) entry which is preliminary data.</text>
</comment>
<evidence type="ECO:0000313" key="8">
    <source>
        <dbReference type="Proteomes" id="UP001164286"/>
    </source>
</evidence>
<evidence type="ECO:0000256" key="1">
    <source>
        <dbReference type="ARBA" id="ARBA00005912"/>
    </source>
</evidence>
<accession>A0AA38HD54</accession>
<feature type="region of interest" description="Disordered" evidence="5">
    <location>
        <begin position="53"/>
        <end position="79"/>
    </location>
</feature>
<feature type="coiled-coil region" evidence="4">
    <location>
        <begin position="195"/>
        <end position="248"/>
    </location>
</feature>
<name>A0AA38HD54_9TREE</name>
<keyword evidence="4" id="KW-0175">Coiled coil</keyword>
<dbReference type="GO" id="GO:0043023">
    <property type="term" value="F:ribosomal large subunit binding"/>
    <property type="evidence" value="ECO:0007669"/>
    <property type="project" value="TreeGrafter"/>
</dbReference>
<dbReference type="Pfam" id="PF01765">
    <property type="entry name" value="RRF"/>
    <property type="match status" value="1"/>
</dbReference>
<dbReference type="Proteomes" id="UP001164286">
    <property type="component" value="Unassembled WGS sequence"/>
</dbReference>
<keyword evidence="2" id="KW-0648">Protein biosynthesis</keyword>
<evidence type="ECO:0000313" key="7">
    <source>
        <dbReference type="EMBL" id="KAI9637897.1"/>
    </source>
</evidence>
<keyword evidence="8" id="KW-1185">Reference proteome</keyword>
<dbReference type="GeneID" id="77727499"/>
<dbReference type="Gene3D" id="3.30.1360.40">
    <property type="match status" value="1"/>
</dbReference>
<dbReference type="PANTHER" id="PTHR20982:SF3">
    <property type="entry name" value="MITOCHONDRIAL RIBOSOME RECYCLING FACTOR PSEUDO 1"/>
    <property type="match status" value="1"/>
</dbReference>
<reference evidence="7" key="1">
    <citation type="journal article" date="2022" name="G3 (Bethesda)">
        <title>High quality genome of the basidiomycete yeast Dioszegia hungarica PDD-24b-2 isolated from cloud water.</title>
        <authorList>
            <person name="Jarrige D."/>
            <person name="Haridas S."/>
            <person name="Bleykasten-Grosshans C."/>
            <person name="Joly M."/>
            <person name="Nadalig T."/>
            <person name="Sancelme M."/>
            <person name="Vuilleumier S."/>
            <person name="Grigoriev I.V."/>
            <person name="Amato P."/>
            <person name="Bringel F."/>
        </authorList>
    </citation>
    <scope>NUCLEOTIDE SEQUENCE</scope>
    <source>
        <strain evidence="7">PDD-24b-2</strain>
    </source>
</reference>
<dbReference type="RefSeq" id="XP_052947674.1">
    <property type="nucleotide sequence ID" value="XM_053088294.1"/>
</dbReference>
<dbReference type="GO" id="GO:0006412">
    <property type="term" value="P:translation"/>
    <property type="evidence" value="ECO:0007669"/>
    <property type="project" value="UniProtKB-KW"/>
</dbReference>
<dbReference type="InterPro" id="IPR002661">
    <property type="entry name" value="Ribosome_recyc_fac"/>
</dbReference>
<sequence>MQRTIIRACQSAVRSADIGRTGAFGGSLHLTPLPSAGPSRLFSSTPISLKKAKLAPAKPSKGKVRAEDDPSETDVDTEGVLAKTREKMEKAVSWAKGLVYDGVERGRGKVSPALLDSVRVQLPDEPSAQTLNSIASVTVKQNTLFVEVWDPDAMKHVESALHKANMPGMSPQRVDQSTIKIPLSRPTVEQRTQILRNLNATIEGSKQQVRTARSDGIKLVGGKGAQGADDVQELANEYGKELDDLLAQAKKEFEK</sequence>
<gene>
    <name evidence="7" type="ORF">MKK02DRAFT_31443</name>
</gene>
<dbReference type="GO" id="GO:0005739">
    <property type="term" value="C:mitochondrion"/>
    <property type="evidence" value="ECO:0007669"/>
    <property type="project" value="TreeGrafter"/>
</dbReference>
<dbReference type="SUPFAM" id="SSF55194">
    <property type="entry name" value="Ribosome recycling factor, RRF"/>
    <property type="match status" value="1"/>
</dbReference>
<dbReference type="InterPro" id="IPR036191">
    <property type="entry name" value="RRF_sf"/>
</dbReference>
<proteinExistence type="inferred from homology"/>
<comment type="similarity">
    <text evidence="1">Belongs to the RRF family.</text>
</comment>
<dbReference type="AlphaFoldDB" id="A0AA38HD54"/>
<evidence type="ECO:0000256" key="3">
    <source>
        <dbReference type="ARBA" id="ARBA00024909"/>
    </source>
</evidence>
<evidence type="ECO:0000256" key="2">
    <source>
        <dbReference type="ARBA" id="ARBA00022917"/>
    </source>
</evidence>
<dbReference type="InterPro" id="IPR023584">
    <property type="entry name" value="Ribosome_recyc_fac_dom"/>
</dbReference>
<organism evidence="7 8">
    <name type="scientific">Dioszegia hungarica</name>
    <dbReference type="NCBI Taxonomy" id="4972"/>
    <lineage>
        <taxon>Eukaryota</taxon>
        <taxon>Fungi</taxon>
        <taxon>Dikarya</taxon>
        <taxon>Basidiomycota</taxon>
        <taxon>Agaricomycotina</taxon>
        <taxon>Tremellomycetes</taxon>
        <taxon>Tremellales</taxon>
        <taxon>Bulleribasidiaceae</taxon>
        <taxon>Dioszegia</taxon>
    </lineage>
</organism>
<dbReference type="Gene3D" id="1.10.132.20">
    <property type="entry name" value="Ribosome-recycling factor"/>
    <property type="match status" value="1"/>
</dbReference>
<evidence type="ECO:0000259" key="6">
    <source>
        <dbReference type="Pfam" id="PF01765"/>
    </source>
</evidence>
<dbReference type="PANTHER" id="PTHR20982">
    <property type="entry name" value="RIBOSOME RECYCLING FACTOR"/>
    <property type="match status" value="1"/>
</dbReference>
<protein>
    <submittedName>
        <fullName evidence="7">Ribosome recycling factor-domain-containing protein</fullName>
    </submittedName>
</protein>
<evidence type="ECO:0000256" key="4">
    <source>
        <dbReference type="SAM" id="Coils"/>
    </source>
</evidence>